<dbReference type="AlphaFoldDB" id="A0A7S1CU39"/>
<accession>A0A7S1CU39</accession>
<feature type="region of interest" description="Disordered" evidence="1">
    <location>
        <begin position="94"/>
        <end position="114"/>
    </location>
</feature>
<evidence type="ECO:0000313" key="5">
    <source>
        <dbReference type="Proteomes" id="UP001224775"/>
    </source>
</evidence>
<dbReference type="Proteomes" id="UP001224775">
    <property type="component" value="Unassembled WGS sequence"/>
</dbReference>
<evidence type="ECO:0000313" key="4">
    <source>
        <dbReference type="EMBL" id="KAK1743128.1"/>
    </source>
</evidence>
<organism evidence="3">
    <name type="scientific">Skeletonema marinoi</name>
    <dbReference type="NCBI Taxonomy" id="267567"/>
    <lineage>
        <taxon>Eukaryota</taxon>
        <taxon>Sar</taxon>
        <taxon>Stramenopiles</taxon>
        <taxon>Ochrophyta</taxon>
        <taxon>Bacillariophyta</taxon>
        <taxon>Coscinodiscophyceae</taxon>
        <taxon>Thalassiosirophycidae</taxon>
        <taxon>Thalassiosirales</taxon>
        <taxon>Skeletonemataceae</taxon>
        <taxon>Skeletonema</taxon>
        <taxon>Skeletonema marinoi-dohrnii complex</taxon>
    </lineage>
</organism>
<protein>
    <recommendedName>
        <fullName evidence="6">PS II complex 12 kDa extrinsic protein</fullName>
    </recommendedName>
</protein>
<feature type="signal peptide" evidence="2">
    <location>
        <begin position="1"/>
        <end position="25"/>
    </location>
</feature>
<reference evidence="4" key="2">
    <citation type="submission" date="2023-06" db="EMBL/GenBank/DDBJ databases">
        <title>Survivors Of The Sea: Transcriptome response of Skeletonema marinoi to long-term dormancy.</title>
        <authorList>
            <person name="Pinder M.I.M."/>
            <person name="Kourtchenko O."/>
            <person name="Robertson E.K."/>
            <person name="Larsson T."/>
            <person name="Maumus F."/>
            <person name="Osuna-Cruz C.M."/>
            <person name="Vancaester E."/>
            <person name="Stenow R."/>
            <person name="Vandepoele K."/>
            <person name="Ploug H."/>
            <person name="Bruchert V."/>
            <person name="Godhe A."/>
            <person name="Topel M."/>
        </authorList>
    </citation>
    <scope>NUCLEOTIDE SEQUENCE</scope>
    <source>
        <strain evidence="4">R05AC</strain>
    </source>
</reference>
<evidence type="ECO:0008006" key="6">
    <source>
        <dbReference type="Google" id="ProtNLM"/>
    </source>
</evidence>
<feature type="chain" id="PRO_5042409304" description="PS II complex 12 kDa extrinsic protein" evidence="2">
    <location>
        <begin position="26"/>
        <end position="148"/>
    </location>
</feature>
<gene>
    <name evidence="4" type="ORF">QTG54_005749</name>
    <name evidence="3" type="ORF">SMAR1040_LOCUS141</name>
</gene>
<dbReference type="EMBL" id="HBFU01000206">
    <property type="protein sequence ID" value="CAD8926194.1"/>
    <property type="molecule type" value="Transcribed_RNA"/>
</dbReference>
<evidence type="ECO:0000313" key="3">
    <source>
        <dbReference type="EMBL" id="CAD8926194.1"/>
    </source>
</evidence>
<dbReference type="EMBL" id="JATAAI010000009">
    <property type="protein sequence ID" value="KAK1743128.1"/>
    <property type="molecule type" value="Genomic_DNA"/>
</dbReference>
<evidence type="ECO:0000256" key="1">
    <source>
        <dbReference type="SAM" id="MobiDB-lite"/>
    </source>
</evidence>
<name>A0A7S1CU39_9STRA</name>
<keyword evidence="5" id="KW-1185">Reference proteome</keyword>
<sequence length="148" mass="16804">MMSNLSTLALLTATILAACLHETAAFSTCNSRISTANTQLHNSYDDEYEQPKEKKGFFANFFEELDAFVDDATSRRLGNGAQYYGKRKSSFYGKDDSNKKKDSTVFDPSEDYRGPSNAGYFQWLQDPETGEMKPVTRMKNKVVEKKMF</sequence>
<proteinExistence type="predicted"/>
<feature type="compositionally biased region" description="Basic and acidic residues" evidence="1">
    <location>
        <begin position="94"/>
        <end position="104"/>
    </location>
</feature>
<evidence type="ECO:0000256" key="2">
    <source>
        <dbReference type="SAM" id="SignalP"/>
    </source>
</evidence>
<keyword evidence="2" id="KW-0732">Signal</keyword>
<reference evidence="3" key="1">
    <citation type="submission" date="2021-01" db="EMBL/GenBank/DDBJ databases">
        <authorList>
            <person name="Corre E."/>
            <person name="Pelletier E."/>
            <person name="Niang G."/>
            <person name="Scheremetjew M."/>
            <person name="Finn R."/>
            <person name="Kale V."/>
            <person name="Holt S."/>
            <person name="Cochrane G."/>
            <person name="Meng A."/>
            <person name="Brown T."/>
            <person name="Cohen L."/>
        </authorList>
    </citation>
    <scope>NUCLEOTIDE SEQUENCE</scope>
    <source>
        <strain evidence="3">FE60</strain>
    </source>
</reference>